<evidence type="ECO:0000256" key="7">
    <source>
        <dbReference type="ARBA" id="ARBA00022777"/>
    </source>
</evidence>
<dbReference type="Gene3D" id="1.10.510.10">
    <property type="entry name" value="Transferase(Phosphotransferase) domain 1"/>
    <property type="match status" value="1"/>
</dbReference>
<dbReference type="AlphaFoldDB" id="A0AAJ7TVA9"/>
<evidence type="ECO:0000259" key="14">
    <source>
        <dbReference type="PROSITE" id="PS50011"/>
    </source>
</evidence>
<evidence type="ECO:0000256" key="4">
    <source>
        <dbReference type="ARBA" id="ARBA00022553"/>
    </source>
</evidence>
<dbReference type="PROSITE" id="PS50011">
    <property type="entry name" value="PROTEIN_KINASE_DOM"/>
    <property type="match status" value="1"/>
</dbReference>
<proteinExistence type="inferred from homology"/>
<keyword evidence="10" id="KW-0539">Nucleus</keyword>
<evidence type="ECO:0000256" key="2">
    <source>
        <dbReference type="ARBA" id="ARBA00013203"/>
    </source>
</evidence>
<gene>
    <name evidence="16" type="primary">LOC116950812</name>
</gene>
<keyword evidence="6 12" id="KW-0547">Nucleotide-binding</keyword>
<dbReference type="RefSeq" id="XP_032824788.1">
    <property type="nucleotide sequence ID" value="XM_032968897.1"/>
</dbReference>
<dbReference type="GO" id="GO:0004674">
    <property type="term" value="F:protein serine/threonine kinase activity"/>
    <property type="evidence" value="ECO:0007669"/>
    <property type="project" value="UniProtKB-KW"/>
</dbReference>
<dbReference type="GeneID" id="116950812"/>
<dbReference type="EC" id="2.7.12.1" evidence="2"/>
<evidence type="ECO:0000313" key="15">
    <source>
        <dbReference type="Proteomes" id="UP001318040"/>
    </source>
</evidence>
<dbReference type="GO" id="GO:0043484">
    <property type="term" value="P:regulation of RNA splicing"/>
    <property type="evidence" value="ECO:0007669"/>
    <property type="project" value="TreeGrafter"/>
</dbReference>
<evidence type="ECO:0000313" key="16">
    <source>
        <dbReference type="RefSeq" id="XP_032824788.1"/>
    </source>
</evidence>
<feature type="domain" description="Protein kinase" evidence="14">
    <location>
        <begin position="196"/>
        <end position="512"/>
    </location>
</feature>
<feature type="compositionally biased region" description="Basic residues" evidence="13">
    <location>
        <begin position="146"/>
        <end position="174"/>
    </location>
</feature>
<protein>
    <recommendedName>
        <fullName evidence="2">dual-specificity kinase</fullName>
        <ecNumber evidence="2">2.7.12.1</ecNumber>
    </recommendedName>
</protein>
<dbReference type="GO" id="GO:0005524">
    <property type="term" value="F:ATP binding"/>
    <property type="evidence" value="ECO:0007669"/>
    <property type="project" value="UniProtKB-UniRule"/>
</dbReference>
<dbReference type="CDD" id="cd14134">
    <property type="entry name" value="PKc_CLK"/>
    <property type="match status" value="1"/>
</dbReference>
<dbReference type="SUPFAM" id="SSF56112">
    <property type="entry name" value="Protein kinase-like (PK-like)"/>
    <property type="match status" value="1"/>
</dbReference>
<keyword evidence="4" id="KW-0597">Phosphoprotein</keyword>
<dbReference type="Gene3D" id="3.30.200.20">
    <property type="entry name" value="Phosphorylase Kinase, domain 1"/>
    <property type="match status" value="1"/>
</dbReference>
<feature type="compositionally biased region" description="Basic residues" evidence="13">
    <location>
        <begin position="117"/>
        <end position="132"/>
    </location>
</feature>
<evidence type="ECO:0000256" key="10">
    <source>
        <dbReference type="ARBA" id="ARBA00023242"/>
    </source>
</evidence>
<name>A0AAJ7TVA9_PETMA</name>
<keyword evidence="9" id="KW-0829">Tyrosine-protein kinase</keyword>
<feature type="region of interest" description="Disordered" evidence="13">
    <location>
        <begin position="1"/>
        <end position="35"/>
    </location>
</feature>
<dbReference type="GO" id="GO:0004713">
    <property type="term" value="F:protein tyrosine kinase activity"/>
    <property type="evidence" value="ECO:0007669"/>
    <property type="project" value="UniProtKB-KW"/>
</dbReference>
<evidence type="ECO:0000256" key="8">
    <source>
        <dbReference type="ARBA" id="ARBA00022840"/>
    </source>
</evidence>
<dbReference type="Pfam" id="PF00069">
    <property type="entry name" value="Pkinase"/>
    <property type="match status" value="1"/>
</dbReference>
<dbReference type="InterPro" id="IPR000719">
    <property type="entry name" value="Prot_kinase_dom"/>
</dbReference>
<evidence type="ECO:0000256" key="3">
    <source>
        <dbReference type="ARBA" id="ARBA00022527"/>
    </source>
</evidence>
<keyword evidence="8 12" id="KW-0067">ATP-binding</keyword>
<dbReference type="SMART" id="SM00220">
    <property type="entry name" value="S_TKc"/>
    <property type="match status" value="1"/>
</dbReference>
<evidence type="ECO:0000256" key="12">
    <source>
        <dbReference type="PROSITE-ProRule" id="PRU10141"/>
    </source>
</evidence>
<evidence type="ECO:0000256" key="5">
    <source>
        <dbReference type="ARBA" id="ARBA00022679"/>
    </source>
</evidence>
<feature type="region of interest" description="Disordered" evidence="13">
    <location>
        <begin position="117"/>
        <end position="175"/>
    </location>
</feature>
<dbReference type="PANTHER" id="PTHR45646">
    <property type="entry name" value="SERINE/THREONINE-PROTEIN KINASE DOA-RELATED"/>
    <property type="match status" value="1"/>
</dbReference>
<evidence type="ECO:0000256" key="9">
    <source>
        <dbReference type="ARBA" id="ARBA00023137"/>
    </source>
</evidence>
<organism evidence="15 16">
    <name type="scientific">Petromyzon marinus</name>
    <name type="common">Sea lamprey</name>
    <dbReference type="NCBI Taxonomy" id="7757"/>
    <lineage>
        <taxon>Eukaryota</taxon>
        <taxon>Metazoa</taxon>
        <taxon>Chordata</taxon>
        <taxon>Craniata</taxon>
        <taxon>Vertebrata</taxon>
        <taxon>Cyclostomata</taxon>
        <taxon>Hyperoartia</taxon>
        <taxon>Petromyzontiformes</taxon>
        <taxon>Petromyzontidae</taxon>
        <taxon>Petromyzon</taxon>
    </lineage>
</organism>
<dbReference type="InterPro" id="IPR011009">
    <property type="entry name" value="Kinase-like_dom_sf"/>
</dbReference>
<sequence length="537" mass="63665">MADTVTMADTMPCPKQQRRRHHRSSERDSCRFEVSSPSRRNRRRLDVDERLVRARHRDSYQTRSRLSYSSERLCRAYDAPEPRRRREERAAAAGAFCCERSKRPCCSRCSRSRWHSRSRRRTRSRRRSRRCHAREGSCSPGSYERRQKKRRRRQQRSRNRSASRSKERHQRRAKIVQDDSDGHLIYRIGDWLQARYEVISTLGEGTFGKVVRCADHLGGKSEVAVKIIKNVDKYREAAKLEINVLEKINEKHCDGKQLCVQMYDWFDYHGHICIVFQLLGLSTFDFLRDNLYLPFPLHQVRHMAHQLCRAVKFLHDNKLTHTDLKPENILFVNSDFHVKYNSYKRRDERTVKDPTLQVVDFGSATFDHEYHSTTVSTRHYRSPEVILELGWSHPCDVWSLGCIFFEYYTGYTLFQTHDNMEHLAMMERILGRIPSDMIRATRKQKYFRHRRLDWDEDGMAGRFLRQNCKPLKRCMLASSQEHLQLLDLLQRMLEYEPSRRITLAQALRHPFFSGMDPYFPPSACDLSAGVGARDLSR</sequence>
<keyword evidence="5" id="KW-0808">Transferase</keyword>
<evidence type="ECO:0000256" key="13">
    <source>
        <dbReference type="SAM" id="MobiDB-lite"/>
    </source>
</evidence>
<evidence type="ECO:0000256" key="6">
    <source>
        <dbReference type="ARBA" id="ARBA00022741"/>
    </source>
</evidence>
<dbReference type="InterPro" id="IPR051175">
    <property type="entry name" value="CLK_kinases"/>
</dbReference>
<accession>A0AAJ7TVA9</accession>
<dbReference type="KEGG" id="pmrn:116950812"/>
<dbReference type="PROSITE" id="PS00108">
    <property type="entry name" value="PROTEIN_KINASE_ST"/>
    <property type="match status" value="1"/>
</dbReference>
<evidence type="ECO:0000256" key="11">
    <source>
        <dbReference type="ARBA" id="ARBA00037966"/>
    </source>
</evidence>
<dbReference type="Proteomes" id="UP001318040">
    <property type="component" value="Chromosome 40"/>
</dbReference>
<dbReference type="PROSITE" id="PS00107">
    <property type="entry name" value="PROTEIN_KINASE_ATP"/>
    <property type="match status" value="1"/>
</dbReference>
<dbReference type="FunFam" id="3.30.200.20:FF:000061">
    <property type="entry name" value="Dual specificity protein kinase CLK2"/>
    <property type="match status" value="1"/>
</dbReference>
<dbReference type="InterPro" id="IPR017441">
    <property type="entry name" value="Protein_kinase_ATP_BS"/>
</dbReference>
<keyword evidence="15" id="KW-1185">Reference proteome</keyword>
<dbReference type="InterPro" id="IPR008271">
    <property type="entry name" value="Ser/Thr_kinase_AS"/>
</dbReference>
<keyword evidence="3" id="KW-0723">Serine/threonine-protein kinase</keyword>
<dbReference type="GO" id="GO:0004712">
    <property type="term" value="F:protein serine/threonine/tyrosine kinase activity"/>
    <property type="evidence" value="ECO:0007669"/>
    <property type="project" value="UniProtKB-EC"/>
</dbReference>
<dbReference type="GO" id="GO:0005634">
    <property type="term" value="C:nucleus"/>
    <property type="evidence" value="ECO:0007669"/>
    <property type="project" value="UniProtKB-SubCell"/>
</dbReference>
<feature type="binding site" evidence="12">
    <location>
        <position position="226"/>
    </location>
    <ligand>
        <name>ATP</name>
        <dbReference type="ChEBI" id="CHEBI:30616"/>
    </ligand>
</feature>
<reference evidence="16" key="1">
    <citation type="submission" date="2025-08" db="UniProtKB">
        <authorList>
            <consortium name="RefSeq"/>
        </authorList>
    </citation>
    <scope>IDENTIFICATION</scope>
    <source>
        <tissue evidence="16">Sperm</tissue>
    </source>
</reference>
<dbReference type="PANTHER" id="PTHR45646:SF11">
    <property type="entry name" value="SERINE_THREONINE-PROTEIN KINASE DOA"/>
    <property type="match status" value="1"/>
</dbReference>
<comment type="similarity">
    <text evidence="11">Belongs to the protein kinase superfamily. CMGC Ser/Thr protein kinase family. Lammer subfamily.</text>
</comment>
<comment type="subcellular location">
    <subcellularLocation>
        <location evidence="1">Nucleus</location>
    </subcellularLocation>
</comment>
<evidence type="ECO:0000256" key="1">
    <source>
        <dbReference type="ARBA" id="ARBA00004123"/>
    </source>
</evidence>
<keyword evidence="7" id="KW-0418">Kinase</keyword>